<dbReference type="AlphaFoldDB" id="A0A2S5T8E3"/>
<dbReference type="RefSeq" id="WP_104356032.1">
    <property type="nucleotide sequence ID" value="NZ_CALFFA010000013.1"/>
</dbReference>
<dbReference type="Gene3D" id="2.60.120.10">
    <property type="entry name" value="Jelly Rolls"/>
    <property type="match status" value="1"/>
</dbReference>
<dbReference type="PANTHER" id="PTHR41517">
    <property type="entry name" value="1,2-DIOXYGENASE PROTEIN-RELATED"/>
    <property type="match status" value="1"/>
</dbReference>
<dbReference type="InterPro" id="IPR011051">
    <property type="entry name" value="RmlC_Cupin_sf"/>
</dbReference>
<sequence>MNDNKQRLQAATNLDELYPVLDALRMTPGWHKKRPSLWPEPRTRFQPLHWSYDVGRVALDQAGRWIGMELAERRNLLLFNPVGDNDYDSVRTLVVAFQMLKPGEHARAHWHTPNAMRFVLDAEDGCYSIVNGVKVPMRTGDVLLTPAYAWHSHYNEGQGNAYWIDILDVPLVHLLEPMFWEEHPERYQPVTAEPEEHPFYRPHARNRELLAAAAPQDGVRRVLLDTANEIKTFDIGFTAIEAGSRRVQPRTTASRIIAVGQGRGTARIGGLTTQWARGDVLAVPSWTPYEIEAHEDAVLLEATDTPVMKALGYYREQ</sequence>
<proteinExistence type="predicted"/>
<dbReference type="InterPro" id="IPR047183">
    <property type="entry name" value="GDO-like"/>
</dbReference>
<evidence type="ECO:0000256" key="2">
    <source>
        <dbReference type="ARBA" id="ARBA00023002"/>
    </source>
</evidence>
<protein>
    <submittedName>
        <fullName evidence="4">Gentisate 1,2-dioxygenase</fullName>
    </submittedName>
</protein>
<evidence type="ECO:0000313" key="7">
    <source>
        <dbReference type="Proteomes" id="UP000294772"/>
    </source>
</evidence>
<dbReference type="GO" id="GO:0051213">
    <property type="term" value="F:dioxygenase activity"/>
    <property type="evidence" value="ECO:0007669"/>
    <property type="project" value="UniProtKB-KW"/>
</dbReference>
<dbReference type="EMBL" id="PSNY01000002">
    <property type="protein sequence ID" value="PPE71241.1"/>
    <property type="molecule type" value="Genomic_DNA"/>
</dbReference>
<keyword evidence="2" id="KW-0560">Oxidoreductase</keyword>
<accession>A0A2S5T8E3</accession>
<dbReference type="InterPro" id="IPR014710">
    <property type="entry name" value="RmlC-like_jellyroll"/>
</dbReference>
<dbReference type="InterPro" id="IPR013096">
    <property type="entry name" value="Cupin_2"/>
</dbReference>
<dbReference type="SUPFAM" id="SSF51182">
    <property type="entry name" value="RmlC-like cupins"/>
    <property type="match status" value="1"/>
</dbReference>
<dbReference type="Proteomes" id="UP000239406">
    <property type="component" value="Unassembled WGS sequence"/>
</dbReference>
<dbReference type="CDD" id="cd02216">
    <property type="entry name" value="cupin_GDO-like_N"/>
    <property type="match status" value="1"/>
</dbReference>
<organism evidence="4 6">
    <name type="scientific">Caldimonas thermodepolymerans</name>
    <dbReference type="NCBI Taxonomy" id="215580"/>
    <lineage>
        <taxon>Bacteria</taxon>
        <taxon>Pseudomonadati</taxon>
        <taxon>Pseudomonadota</taxon>
        <taxon>Betaproteobacteria</taxon>
        <taxon>Burkholderiales</taxon>
        <taxon>Sphaerotilaceae</taxon>
        <taxon>Caldimonas</taxon>
    </lineage>
</organism>
<dbReference type="OrthoDB" id="4196845at2"/>
<evidence type="ECO:0000313" key="5">
    <source>
        <dbReference type="EMBL" id="TCP06200.1"/>
    </source>
</evidence>
<comment type="caution">
    <text evidence="4">The sequence shown here is derived from an EMBL/GenBank/DDBJ whole genome shotgun (WGS) entry which is preliminary data.</text>
</comment>
<name>A0A2S5T8E3_9BURK</name>
<keyword evidence="6" id="KW-1185">Reference proteome</keyword>
<evidence type="ECO:0000313" key="6">
    <source>
        <dbReference type="Proteomes" id="UP000239406"/>
    </source>
</evidence>
<evidence type="ECO:0000256" key="1">
    <source>
        <dbReference type="ARBA" id="ARBA00022964"/>
    </source>
</evidence>
<feature type="domain" description="Cupin type-2" evidence="3">
    <location>
        <begin position="97"/>
        <end position="166"/>
    </location>
</feature>
<dbReference type="PANTHER" id="PTHR41517:SF1">
    <property type="entry name" value="CUPIN"/>
    <property type="match status" value="1"/>
</dbReference>
<evidence type="ECO:0000259" key="3">
    <source>
        <dbReference type="Pfam" id="PF07883"/>
    </source>
</evidence>
<gene>
    <name evidence="4" type="ORF">C1702_02135</name>
    <name evidence="5" type="ORF">EV676_10771</name>
</gene>
<keyword evidence="1 4" id="KW-0223">Dioxygenase</keyword>
<dbReference type="Proteomes" id="UP000294772">
    <property type="component" value="Unassembled WGS sequence"/>
</dbReference>
<reference evidence="5 7" key="2">
    <citation type="submission" date="2019-03" db="EMBL/GenBank/DDBJ databases">
        <title>Genomic Encyclopedia of Type Strains, Phase IV (KMG-IV): sequencing the most valuable type-strain genomes for metagenomic binning, comparative biology and taxonomic classification.</title>
        <authorList>
            <person name="Goeker M."/>
        </authorList>
    </citation>
    <scope>NUCLEOTIDE SEQUENCE [LARGE SCALE GENOMIC DNA]</scope>
    <source>
        <strain evidence="5 7">DSM 15264</strain>
    </source>
</reference>
<reference evidence="4 6" key="1">
    <citation type="submission" date="2018-02" db="EMBL/GenBank/DDBJ databases">
        <title>Reclassifiation of [Polyangium] brachysporum DSM 7029 as Guopingzhaonella breviflexa gen. nov., sp. nov., a member of the family Comamonadaceae.</title>
        <authorList>
            <person name="Tang B."/>
        </authorList>
    </citation>
    <scope>NUCLEOTIDE SEQUENCE [LARGE SCALE GENOMIC DNA]</scope>
    <source>
        <strain evidence="4 6">DSM 15344</strain>
    </source>
</reference>
<dbReference type="EMBL" id="SLXF01000007">
    <property type="protein sequence ID" value="TCP06200.1"/>
    <property type="molecule type" value="Genomic_DNA"/>
</dbReference>
<evidence type="ECO:0000313" key="4">
    <source>
        <dbReference type="EMBL" id="PPE71241.1"/>
    </source>
</evidence>
<dbReference type="Pfam" id="PF07883">
    <property type="entry name" value="Cupin_2"/>
    <property type="match status" value="1"/>
</dbReference>